<evidence type="ECO:0000259" key="2">
    <source>
        <dbReference type="Pfam" id="PF13203"/>
    </source>
</evidence>
<dbReference type="SUPFAM" id="SSF53300">
    <property type="entry name" value="vWA-like"/>
    <property type="match status" value="1"/>
</dbReference>
<proteinExistence type="predicted"/>
<dbReference type="Proteomes" id="UP000316406">
    <property type="component" value="Unassembled WGS sequence"/>
</dbReference>
<evidence type="ECO:0000313" key="3">
    <source>
        <dbReference type="EMBL" id="TSI11891.1"/>
    </source>
</evidence>
<feature type="domain" description="Putative metallopeptidase" evidence="2">
    <location>
        <begin position="30"/>
        <end position="300"/>
    </location>
</feature>
<accession>A0A556C3A1</accession>
<organism evidence="3 4">
    <name type="scientific">Brevibacterium aurantiacum</name>
    <dbReference type="NCBI Taxonomy" id="273384"/>
    <lineage>
        <taxon>Bacteria</taxon>
        <taxon>Bacillati</taxon>
        <taxon>Actinomycetota</taxon>
        <taxon>Actinomycetes</taxon>
        <taxon>Micrococcales</taxon>
        <taxon>Brevibacteriaceae</taxon>
        <taxon>Brevibacterium</taxon>
    </lineage>
</organism>
<dbReference type="OrthoDB" id="3837721at2"/>
<dbReference type="Pfam" id="PF13203">
    <property type="entry name" value="DUF2201_N"/>
    <property type="match status" value="1"/>
</dbReference>
<dbReference type="PANTHER" id="PTHR38730:SF1">
    <property type="entry name" value="SLL7028 PROTEIN"/>
    <property type="match status" value="1"/>
</dbReference>
<feature type="compositionally biased region" description="Acidic residues" evidence="1">
    <location>
        <begin position="164"/>
        <end position="175"/>
    </location>
</feature>
<dbReference type="AlphaFoldDB" id="A0A556C3A1"/>
<name>A0A556C3A1_BREAU</name>
<sequence length="493" mass="53314">MRGMATNLRTPTEHELTQFRKWRSIALFHMPYMASILFSLRLIAADGLGTLAVDKGMRLYIDFPAVDVTYTDDENGQNLLHEASHIFADHASVRDEIGVTAEQAMTFNVAADAAINDDLVDAGLDSFATSGIMPSQFGEPDHQTAQYYFRSLIERIEDQKPEEAEGGDDTDESDNDSGNTGAGQPGESSNGEGKQSDGDSDEDDGQPQFVGCGSVSGGQPAPCELGDDDDMGGAAKPATKAERERIQAVTAKDVEQYVANNGIGSVPGTLVETARAVFAEKAVPWQKELGMLVRRSARRASGEGVTDHRKRDRRNHRLTIMNTETGTSRRIILPGQSTQTPSIHVIRDTSYSMSDDELFAAGREIAAISKSLRIKNEDLRVSDCDVGLGVEFGYSSLASLDQVHGRGGTNMEEALVELFDRYDKDHRPLPSAVITLTDGFTPWPDEPIVKGVPVIACIIDSAVGTAIGMTPDTPPEWIHSINVTSETAHRASA</sequence>
<evidence type="ECO:0000313" key="4">
    <source>
        <dbReference type="Proteomes" id="UP000316406"/>
    </source>
</evidence>
<protein>
    <recommendedName>
        <fullName evidence="2">Putative metallopeptidase domain-containing protein</fullName>
    </recommendedName>
</protein>
<dbReference type="InterPro" id="IPR025154">
    <property type="entry name" value="Put_metallopeptidase_dom"/>
</dbReference>
<evidence type="ECO:0000256" key="1">
    <source>
        <dbReference type="SAM" id="MobiDB-lite"/>
    </source>
</evidence>
<keyword evidence="4" id="KW-1185">Reference proteome</keyword>
<dbReference type="PANTHER" id="PTHR38730">
    <property type="entry name" value="SLL7028 PROTEIN"/>
    <property type="match status" value="1"/>
</dbReference>
<dbReference type="InterPro" id="IPR036465">
    <property type="entry name" value="vWFA_dom_sf"/>
</dbReference>
<gene>
    <name evidence="3" type="ORF">FO013_21505</name>
</gene>
<feature type="region of interest" description="Disordered" evidence="1">
    <location>
        <begin position="160"/>
        <end position="242"/>
    </location>
</feature>
<dbReference type="EMBL" id="VLTK01000025">
    <property type="protein sequence ID" value="TSI11891.1"/>
    <property type="molecule type" value="Genomic_DNA"/>
</dbReference>
<comment type="caution">
    <text evidence="3">The sequence shown here is derived from an EMBL/GenBank/DDBJ whole genome shotgun (WGS) entry which is preliminary data.</text>
</comment>
<reference evidence="3 4" key="1">
    <citation type="submission" date="2019-07" db="EMBL/GenBank/DDBJ databases">
        <title>Draft genome sequence of Brevibacterium aurantiacum XU54 isolated from Xinjiang China.</title>
        <authorList>
            <person name="Xu X."/>
        </authorList>
    </citation>
    <scope>NUCLEOTIDE SEQUENCE [LARGE SCALE GENOMIC DNA]</scope>
    <source>
        <strain evidence="3 4">XU54</strain>
    </source>
</reference>